<dbReference type="OrthoDB" id="10072259at2759"/>
<accession>A0A7M7SSK2</accession>
<reference evidence="1" key="2">
    <citation type="submission" date="2021-01" db="UniProtKB">
        <authorList>
            <consortium name="EnsemblMetazoa"/>
        </authorList>
    </citation>
    <scope>IDENTIFICATION</scope>
</reference>
<dbReference type="InterPro" id="IPR028092">
    <property type="entry name" value="RD3"/>
</dbReference>
<organism evidence="1 2">
    <name type="scientific">Strongylocentrotus purpuratus</name>
    <name type="common">Purple sea urchin</name>
    <dbReference type="NCBI Taxonomy" id="7668"/>
    <lineage>
        <taxon>Eukaryota</taxon>
        <taxon>Metazoa</taxon>
        <taxon>Echinodermata</taxon>
        <taxon>Eleutherozoa</taxon>
        <taxon>Echinozoa</taxon>
        <taxon>Echinoidea</taxon>
        <taxon>Euechinoidea</taxon>
        <taxon>Echinacea</taxon>
        <taxon>Camarodonta</taxon>
        <taxon>Echinidea</taxon>
        <taxon>Strongylocentrotidae</taxon>
        <taxon>Strongylocentrotus</taxon>
    </lineage>
</organism>
<dbReference type="AlphaFoldDB" id="A0A7M7SSK2"/>
<dbReference type="KEGG" id="spu:115919219"/>
<sequence length="205" mass="24051">MTKMSLTGLFRQDPRIPAKTEGAVVRECIFNELESQMKEVQHQQWQHDQDEKQRKQTVDYSWLVSTQPKYYIIPQLQQLELEDLCSKMKACETGRIISRFRELLTRQPEVKEVPQILKAIIEQVLQERPPEETITDWMWKKTNNLTKVKQNIRVHPLASVSEQVDRQYAHTRSRRAISVPEFGNSATLRSRSLPEFCANMDSLPV</sequence>
<dbReference type="PANTHER" id="PTHR28489:SF2">
    <property type="entry name" value="RENTINAL DEGENERATION 3-LIKE"/>
    <property type="match status" value="1"/>
</dbReference>
<reference evidence="2" key="1">
    <citation type="submission" date="2015-02" db="EMBL/GenBank/DDBJ databases">
        <title>Genome sequencing for Strongylocentrotus purpuratus.</title>
        <authorList>
            <person name="Murali S."/>
            <person name="Liu Y."/>
            <person name="Vee V."/>
            <person name="English A."/>
            <person name="Wang M."/>
            <person name="Skinner E."/>
            <person name="Han Y."/>
            <person name="Muzny D.M."/>
            <person name="Worley K.C."/>
            <person name="Gibbs R.A."/>
        </authorList>
    </citation>
    <scope>NUCLEOTIDE SEQUENCE</scope>
</reference>
<proteinExistence type="predicted"/>
<dbReference type="Pfam" id="PF14473">
    <property type="entry name" value="RD3"/>
    <property type="match status" value="1"/>
</dbReference>
<dbReference type="EnsemblMetazoa" id="XM_776138">
    <property type="protein sequence ID" value="XP_781231"/>
    <property type="gene ID" value="LOC575761"/>
</dbReference>
<dbReference type="EnsemblMetazoa" id="XM_030972460">
    <property type="protein sequence ID" value="XP_030828320"/>
    <property type="gene ID" value="LOC115919219"/>
</dbReference>
<dbReference type="RefSeq" id="XP_030828320.1">
    <property type="nucleotide sequence ID" value="XM_030972460.1"/>
</dbReference>
<dbReference type="GeneID" id="115919219"/>
<dbReference type="FunCoup" id="A0A7M7SSK2">
    <property type="interactions" value="25"/>
</dbReference>
<evidence type="ECO:0000313" key="2">
    <source>
        <dbReference type="Proteomes" id="UP000007110"/>
    </source>
</evidence>
<dbReference type="OMA" id="EYQMRER"/>
<evidence type="ECO:0000313" key="1">
    <source>
        <dbReference type="EnsemblMetazoa" id="XP_030828320"/>
    </source>
</evidence>
<evidence type="ECO:0008006" key="3">
    <source>
        <dbReference type="Google" id="ProtNLM"/>
    </source>
</evidence>
<keyword evidence="2" id="KW-1185">Reference proteome</keyword>
<dbReference type="Proteomes" id="UP000007110">
    <property type="component" value="Unassembled WGS sequence"/>
</dbReference>
<dbReference type="KEGG" id="spu:575761"/>
<dbReference type="InParanoid" id="A0A7M7SSK2"/>
<name>A0A7M7SSK2_STRPU</name>
<protein>
    <recommendedName>
        <fullName evidence="3">Protein RD3-like</fullName>
    </recommendedName>
</protein>
<dbReference type="RefSeq" id="XP_781231.2">
    <property type="nucleotide sequence ID" value="XM_776138.5"/>
</dbReference>
<dbReference type="PANTHER" id="PTHR28489">
    <property type="entry name" value="RENTINAL DEGENERATION 3-LIKE"/>
    <property type="match status" value="1"/>
</dbReference>
<dbReference type="GeneID" id="575761"/>